<evidence type="ECO:0000256" key="2">
    <source>
        <dbReference type="ARBA" id="ARBA00022475"/>
    </source>
</evidence>
<dbReference type="EMBL" id="FUXM01000020">
    <property type="protein sequence ID" value="SKA05809.1"/>
    <property type="molecule type" value="Genomic_DNA"/>
</dbReference>
<dbReference type="GO" id="GO:0052621">
    <property type="term" value="F:diguanylate cyclase activity"/>
    <property type="evidence" value="ECO:0007669"/>
    <property type="project" value="TreeGrafter"/>
</dbReference>
<keyword evidence="11" id="KW-1185">Reference proteome</keyword>
<keyword evidence="5 7" id="KW-0472">Membrane</keyword>
<comment type="subcellular location">
    <subcellularLocation>
        <location evidence="1">Cell membrane</location>
        <topology evidence="1">Multi-pass membrane protein</topology>
    </subcellularLocation>
</comment>
<evidence type="ECO:0000256" key="4">
    <source>
        <dbReference type="ARBA" id="ARBA00022989"/>
    </source>
</evidence>
<feature type="coiled-coil region" evidence="6">
    <location>
        <begin position="39"/>
        <end position="88"/>
    </location>
</feature>
<keyword evidence="3 7" id="KW-0812">Transmembrane</keyword>
<dbReference type="GO" id="GO:0043709">
    <property type="term" value="P:cell adhesion involved in single-species biofilm formation"/>
    <property type="evidence" value="ECO:0007669"/>
    <property type="project" value="TreeGrafter"/>
</dbReference>
<name>A0A1T4QPX2_9FIRM</name>
<dbReference type="PANTHER" id="PTHR45138:SF24">
    <property type="entry name" value="DIGUANYLATE CYCLASE DGCC-RELATED"/>
    <property type="match status" value="1"/>
</dbReference>
<dbReference type="SUPFAM" id="SSF158472">
    <property type="entry name" value="HAMP domain-like"/>
    <property type="match status" value="1"/>
</dbReference>
<dbReference type="SMART" id="SM00304">
    <property type="entry name" value="HAMP"/>
    <property type="match status" value="1"/>
</dbReference>
<dbReference type="Pfam" id="PF02743">
    <property type="entry name" value="dCache_1"/>
    <property type="match status" value="1"/>
</dbReference>
<dbReference type="PANTHER" id="PTHR45138">
    <property type="entry name" value="REGULATORY COMPONENTS OF SENSORY TRANSDUCTION SYSTEM"/>
    <property type="match status" value="1"/>
</dbReference>
<evidence type="ECO:0000256" key="1">
    <source>
        <dbReference type="ARBA" id="ARBA00004651"/>
    </source>
</evidence>
<dbReference type="InterPro" id="IPR000160">
    <property type="entry name" value="GGDEF_dom"/>
</dbReference>
<dbReference type="RefSeq" id="WP_078665800.1">
    <property type="nucleotide sequence ID" value="NZ_FUXM01000020.1"/>
</dbReference>
<dbReference type="CDD" id="cd12914">
    <property type="entry name" value="PDC1_DGC_like"/>
    <property type="match status" value="1"/>
</dbReference>
<dbReference type="InterPro" id="IPR050469">
    <property type="entry name" value="Diguanylate_Cyclase"/>
</dbReference>
<feature type="domain" description="GGDEF" evidence="9">
    <location>
        <begin position="412"/>
        <end position="549"/>
    </location>
</feature>
<dbReference type="CDD" id="cd01949">
    <property type="entry name" value="GGDEF"/>
    <property type="match status" value="1"/>
</dbReference>
<dbReference type="Pfam" id="PF00672">
    <property type="entry name" value="HAMP"/>
    <property type="match status" value="1"/>
</dbReference>
<dbReference type="PROSITE" id="PS50887">
    <property type="entry name" value="GGDEF"/>
    <property type="match status" value="1"/>
</dbReference>
<dbReference type="GO" id="GO:0005886">
    <property type="term" value="C:plasma membrane"/>
    <property type="evidence" value="ECO:0007669"/>
    <property type="project" value="UniProtKB-SubCell"/>
</dbReference>
<evidence type="ECO:0000313" key="11">
    <source>
        <dbReference type="Proteomes" id="UP000189933"/>
    </source>
</evidence>
<protein>
    <submittedName>
        <fullName evidence="10">Diguanylate cyclase (GGDEF) domain-containing protein</fullName>
    </submittedName>
</protein>
<dbReference type="SMART" id="SM00267">
    <property type="entry name" value="GGDEF"/>
    <property type="match status" value="1"/>
</dbReference>
<dbReference type="GO" id="GO:0007165">
    <property type="term" value="P:signal transduction"/>
    <property type="evidence" value="ECO:0007669"/>
    <property type="project" value="InterPro"/>
</dbReference>
<feature type="transmembrane region" description="Helical" evidence="7">
    <location>
        <begin position="277"/>
        <end position="298"/>
    </location>
</feature>
<gene>
    <name evidence="10" type="ORF">SAMN02745885_01760</name>
</gene>
<evidence type="ECO:0000256" key="3">
    <source>
        <dbReference type="ARBA" id="ARBA00022692"/>
    </source>
</evidence>
<dbReference type="Gene3D" id="3.30.450.20">
    <property type="entry name" value="PAS domain"/>
    <property type="match status" value="1"/>
</dbReference>
<feature type="coiled-coil region" evidence="6">
    <location>
        <begin position="336"/>
        <end position="381"/>
    </location>
</feature>
<dbReference type="OrthoDB" id="9783388at2"/>
<dbReference type="FunFam" id="3.30.70.270:FF:000001">
    <property type="entry name" value="Diguanylate cyclase domain protein"/>
    <property type="match status" value="1"/>
</dbReference>
<feature type="domain" description="HAMP" evidence="8">
    <location>
        <begin position="303"/>
        <end position="355"/>
    </location>
</feature>
<dbReference type="InterPro" id="IPR003660">
    <property type="entry name" value="HAMP_dom"/>
</dbReference>
<accession>A0A1T4QPX2</accession>
<evidence type="ECO:0000256" key="6">
    <source>
        <dbReference type="SAM" id="Coils"/>
    </source>
</evidence>
<sequence>MVEKRPLRISIMKHFALAFLAFCIIQILTFQYLAITKYEEALQNNVQEVDERLKAAVEKWQAEKMAKLQQLAEEANRLLNDREKLQAWLVHETREFSELDAIGVADPAGWVWANSTGDNSLNVADRAYFKAALAGKTVMSEPVISRVTGSPVLVQARPLYLGGKIQGILIVTLNLEHLREILEMVNLDGDFQIYLTTATGTTIVASAERKLLDKEQSGQRLYPDWKAIMEDRLYRQVHKYQNHAGEPVVGHWSYLRKADWVLIVESNINKMADQLRLLAFEVAGISLLLLIAGIMPLFNYLSKRLTQPLEELVEATQRIAAGDYSSPVRVYSYREIEKLALAINEMMAQLQQVRAEAEATLDELQEQRGELERRNRLLEEMAITDPLTQCYNRRYVMNRLPSEVAHALRYGEPLSVIMVDVDYFKNINDTYGHLVGDEVLRQVADLLRASTRKADILGRYGGEEFIIICPSTSGSAASQLAERMRQKLAEVQVDAQGEKLPLSASFGVADLVGVPSLGDYKTMANELVNRADMALYRAKAEGRNRVVMV</sequence>
<proteinExistence type="predicted"/>
<dbReference type="Proteomes" id="UP000189933">
    <property type="component" value="Unassembled WGS sequence"/>
</dbReference>
<keyword evidence="6" id="KW-0175">Coiled coil</keyword>
<dbReference type="SUPFAM" id="SSF103190">
    <property type="entry name" value="Sensory domain-like"/>
    <property type="match status" value="1"/>
</dbReference>
<dbReference type="GO" id="GO:1902201">
    <property type="term" value="P:negative regulation of bacterial-type flagellum-dependent cell motility"/>
    <property type="evidence" value="ECO:0007669"/>
    <property type="project" value="TreeGrafter"/>
</dbReference>
<keyword evidence="2" id="KW-1003">Cell membrane</keyword>
<dbReference type="InterPro" id="IPR029151">
    <property type="entry name" value="Sensor-like_sf"/>
</dbReference>
<dbReference type="InterPro" id="IPR043128">
    <property type="entry name" value="Rev_trsase/Diguanyl_cyclase"/>
</dbReference>
<dbReference type="CDD" id="cd06225">
    <property type="entry name" value="HAMP"/>
    <property type="match status" value="1"/>
</dbReference>
<keyword evidence="4 7" id="KW-1133">Transmembrane helix</keyword>
<dbReference type="SUPFAM" id="SSF55073">
    <property type="entry name" value="Nucleotide cyclase"/>
    <property type="match status" value="1"/>
</dbReference>
<organism evidence="10 11">
    <name type="scientific">Carboxydocella sporoproducens DSM 16521</name>
    <dbReference type="NCBI Taxonomy" id="1121270"/>
    <lineage>
        <taxon>Bacteria</taxon>
        <taxon>Bacillati</taxon>
        <taxon>Bacillota</taxon>
        <taxon>Clostridia</taxon>
        <taxon>Eubacteriales</taxon>
        <taxon>Clostridiales Family XVI. Incertae Sedis</taxon>
        <taxon>Carboxydocella</taxon>
    </lineage>
</organism>
<dbReference type="InterPro" id="IPR033479">
    <property type="entry name" value="dCache_1"/>
</dbReference>
<reference evidence="11" key="1">
    <citation type="submission" date="2017-02" db="EMBL/GenBank/DDBJ databases">
        <authorList>
            <person name="Varghese N."/>
            <person name="Submissions S."/>
        </authorList>
    </citation>
    <scope>NUCLEOTIDE SEQUENCE [LARGE SCALE GENOMIC DNA]</scope>
    <source>
        <strain evidence="11">DSM 16521</strain>
    </source>
</reference>
<dbReference type="AlphaFoldDB" id="A0A1T4QPX2"/>
<evidence type="ECO:0000256" key="7">
    <source>
        <dbReference type="SAM" id="Phobius"/>
    </source>
</evidence>
<evidence type="ECO:0000259" key="9">
    <source>
        <dbReference type="PROSITE" id="PS50887"/>
    </source>
</evidence>
<dbReference type="NCBIfam" id="TIGR00254">
    <property type="entry name" value="GGDEF"/>
    <property type="match status" value="1"/>
</dbReference>
<dbReference type="Pfam" id="PF00990">
    <property type="entry name" value="GGDEF"/>
    <property type="match status" value="1"/>
</dbReference>
<dbReference type="InterPro" id="IPR029787">
    <property type="entry name" value="Nucleotide_cyclase"/>
</dbReference>
<dbReference type="PROSITE" id="PS50885">
    <property type="entry name" value="HAMP"/>
    <property type="match status" value="1"/>
</dbReference>
<evidence type="ECO:0000313" key="10">
    <source>
        <dbReference type="EMBL" id="SKA05809.1"/>
    </source>
</evidence>
<dbReference type="Gene3D" id="3.30.70.270">
    <property type="match status" value="1"/>
</dbReference>
<evidence type="ECO:0000259" key="8">
    <source>
        <dbReference type="PROSITE" id="PS50885"/>
    </source>
</evidence>
<dbReference type="Gene3D" id="6.10.340.10">
    <property type="match status" value="1"/>
</dbReference>
<evidence type="ECO:0000256" key="5">
    <source>
        <dbReference type="ARBA" id="ARBA00023136"/>
    </source>
</evidence>